<protein>
    <submittedName>
        <fullName evidence="1">Uncharacterized protein</fullName>
    </submittedName>
</protein>
<dbReference type="EMBL" id="CM008052">
    <property type="protein sequence ID" value="PVH35357.1"/>
    <property type="molecule type" value="Genomic_DNA"/>
</dbReference>
<name>A0A2T8ICH1_9POAL</name>
<accession>A0A2T8ICH1</accession>
<gene>
    <name evidence="1" type="ORF">PAHAL_7G161300</name>
</gene>
<reference evidence="1" key="1">
    <citation type="submission" date="2018-04" db="EMBL/GenBank/DDBJ databases">
        <title>WGS assembly of Panicum hallii.</title>
        <authorList>
            <person name="Lovell J."/>
            <person name="Jenkins J."/>
            <person name="Lowry D."/>
            <person name="Mamidi S."/>
            <person name="Sreedasyam A."/>
            <person name="Weng X."/>
            <person name="Barry K."/>
            <person name="Bonette J."/>
            <person name="Campitelli B."/>
            <person name="Daum C."/>
            <person name="Gordon S."/>
            <person name="Gould B."/>
            <person name="Lipzen A."/>
            <person name="Macqueen A."/>
            <person name="Palacio-Mejia J."/>
            <person name="Plott C."/>
            <person name="Shakirov E."/>
            <person name="Shu S."/>
            <person name="Yoshinaga Y."/>
            <person name="Zane M."/>
            <person name="Rokhsar D."/>
            <person name="Grimwood J."/>
            <person name="Schmutz J."/>
            <person name="Juenger T."/>
        </authorList>
    </citation>
    <scope>NUCLEOTIDE SEQUENCE [LARGE SCALE GENOMIC DNA]</scope>
    <source>
        <strain evidence="1">FIL2</strain>
    </source>
</reference>
<dbReference type="AlphaFoldDB" id="A0A2T8ICH1"/>
<organism evidence="1">
    <name type="scientific">Panicum hallii</name>
    <dbReference type="NCBI Taxonomy" id="206008"/>
    <lineage>
        <taxon>Eukaryota</taxon>
        <taxon>Viridiplantae</taxon>
        <taxon>Streptophyta</taxon>
        <taxon>Embryophyta</taxon>
        <taxon>Tracheophyta</taxon>
        <taxon>Spermatophyta</taxon>
        <taxon>Magnoliopsida</taxon>
        <taxon>Liliopsida</taxon>
        <taxon>Poales</taxon>
        <taxon>Poaceae</taxon>
        <taxon>PACMAD clade</taxon>
        <taxon>Panicoideae</taxon>
        <taxon>Panicodae</taxon>
        <taxon>Paniceae</taxon>
        <taxon>Panicinae</taxon>
        <taxon>Panicum</taxon>
        <taxon>Panicum sect. Panicum</taxon>
    </lineage>
</organism>
<dbReference type="Gramene" id="PVH35357">
    <property type="protein sequence ID" value="PVH35357"/>
    <property type="gene ID" value="PAHAL_7G161300"/>
</dbReference>
<evidence type="ECO:0000313" key="1">
    <source>
        <dbReference type="EMBL" id="PVH35357.1"/>
    </source>
</evidence>
<proteinExistence type="predicted"/>
<sequence length="143" mass="16121">MTLAKAAVLFEDIGLTHILVTWLCRRSQRDLPLLHWNPDEARVHARAYSWTPPRSPQGTLRKAFSIMFCFLLPCSSRPVLASCVERKLDCAVSASPVCPFVFLSVPSRLVLQNLEIIEQCCICCKEPIPQPSTEWIFVVHGTV</sequence>
<dbReference type="Proteomes" id="UP000243499">
    <property type="component" value="Chromosome 7"/>
</dbReference>